<keyword evidence="1" id="KW-1133">Transmembrane helix</keyword>
<gene>
    <name evidence="2" type="ORF">E1298_43470</name>
</gene>
<name>A0A4R4ZZ33_9ACTN</name>
<feature type="transmembrane region" description="Helical" evidence="1">
    <location>
        <begin position="39"/>
        <end position="57"/>
    </location>
</feature>
<evidence type="ECO:0008006" key="4">
    <source>
        <dbReference type="Google" id="ProtNLM"/>
    </source>
</evidence>
<keyword evidence="1" id="KW-0812">Transmembrane</keyword>
<feature type="transmembrane region" description="Helical" evidence="1">
    <location>
        <begin position="72"/>
        <end position="91"/>
    </location>
</feature>
<dbReference type="AlphaFoldDB" id="A0A4R4ZZ33"/>
<evidence type="ECO:0000313" key="2">
    <source>
        <dbReference type="EMBL" id="TDD63646.1"/>
    </source>
</evidence>
<dbReference type="EMBL" id="SMKU01000481">
    <property type="protein sequence ID" value="TDD63646.1"/>
    <property type="molecule type" value="Genomic_DNA"/>
</dbReference>
<evidence type="ECO:0000256" key="1">
    <source>
        <dbReference type="SAM" id="Phobius"/>
    </source>
</evidence>
<dbReference type="RefSeq" id="WP_131903232.1">
    <property type="nucleotide sequence ID" value="NZ_SMKU01000481.1"/>
</dbReference>
<protein>
    <recommendedName>
        <fullName evidence="4">DUF485 domain-containing protein</fullName>
    </recommendedName>
</protein>
<reference evidence="2 3" key="1">
    <citation type="submission" date="2019-03" db="EMBL/GenBank/DDBJ databases">
        <title>Draft genome sequences of novel Actinobacteria.</title>
        <authorList>
            <person name="Sahin N."/>
            <person name="Ay H."/>
            <person name="Saygin H."/>
        </authorList>
    </citation>
    <scope>NUCLEOTIDE SEQUENCE [LARGE SCALE GENOMIC DNA]</scope>
    <source>
        <strain evidence="2 3">H3C3</strain>
    </source>
</reference>
<organism evidence="2 3">
    <name type="scientific">Actinomadura rubrisoli</name>
    <dbReference type="NCBI Taxonomy" id="2530368"/>
    <lineage>
        <taxon>Bacteria</taxon>
        <taxon>Bacillati</taxon>
        <taxon>Actinomycetota</taxon>
        <taxon>Actinomycetes</taxon>
        <taxon>Streptosporangiales</taxon>
        <taxon>Thermomonosporaceae</taxon>
        <taxon>Actinomadura</taxon>
    </lineage>
</organism>
<proteinExistence type="predicted"/>
<dbReference type="Proteomes" id="UP000294513">
    <property type="component" value="Unassembled WGS sequence"/>
</dbReference>
<evidence type="ECO:0000313" key="3">
    <source>
        <dbReference type="Proteomes" id="UP000294513"/>
    </source>
</evidence>
<keyword evidence="3" id="KW-1185">Reference proteome</keyword>
<comment type="caution">
    <text evidence="2">The sequence shown here is derived from an EMBL/GenBank/DDBJ whole genome shotgun (WGS) entry which is preliminary data.</text>
</comment>
<keyword evidence="1" id="KW-0472">Membrane</keyword>
<accession>A0A4R4ZZ33</accession>
<dbReference type="OrthoDB" id="3483591at2"/>
<sequence>MPDVSRCSSGRMGRDACDDLGGPGADAARALIRAQLRTALATCAIVMVVVAGLPLLLDGVPALGRARVHGVPPAWLLLALGIQPIWVLAALRHLRRAERLERDLPRAADPS</sequence>